<dbReference type="SUPFAM" id="SSF51261">
    <property type="entry name" value="Duplicated hybrid motif"/>
    <property type="match status" value="1"/>
</dbReference>
<dbReference type="PANTHER" id="PTHR21666">
    <property type="entry name" value="PEPTIDASE-RELATED"/>
    <property type="match status" value="1"/>
</dbReference>
<evidence type="ECO:0000313" key="3">
    <source>
        <dbReference type="EMBL" id="PFG73178.1"/>
    </source>
</evidence>
<dbReference type="RefSeq" id="WP_098502651.1">
    <property type="nucleotide sequence ID" value="NZ_PDJQ01000001.1"/>
</dbReference>
<dbReference type="AlphaFoldDB" id="A0A2A9HBP7"/>
<dbReference type="PANTHER" id="PTHR21666:SF289">
    <property type="entry name" value="L-ALA--D-GLU ENDOPEPTIDASE"/>
    <property type="match status" value="1"/>
</dbReference>
<proteinExistence type="predicted"/>
<gene>
    <name evidence="3" type="ORF">A9A59_0373</name>
</gene>
<name>A0A2A9HBP7_TEPT2</name>
<evidence type="ECO:0000256" key="1">
    <source>
        <dbReference type="ARBA" id="ARBA00022729"/>
    </source>
</evidence>
<dbReference type="InterPro" id="IPR050570">
    <property type="entry name" value="Cell_wall_metabolism_enzyme"/>
</dbReference>
<dbReference type="InterPro" id="IPR016047">
    <property type="entry name" value="M23ase_b-sheet_dom"/>
</dbReference>
<reference evidence="3 4" key="1">
    <citation type="submission" date="2017-09" db="EMBL/GenBank/DDBJ databases">
        <title>Sequencing the genomes of two abundant thermophiles in Great Basin hot springs: Thermocrinis jamiesonii and novel Chloroflexi Thermoflexus hugenholtzii.</title>
        <authorList>
            <person name="Hedlund B."/>
        </authorList>
    </citation>
    <scope>NUCLEOTIDE SEQUENCE [LARGE SCALE GENOMIC DNA]</scope>
    <source>
        <strain evidence="3 4">G233</strain>
    </source>
</reference>
<dbReference type="Gene3D" id="2.70.70.10">
    <property type="entry name" value="Glucose Permease (Domain IIA)"/>
    <property type="match status" value="1"/>
</dbReference>
<accession>A0A2A9HBP7</accession>
<comment type="caution">
    <text evidence="3">The sequence shown here is derived from an EMBL/GenBank/DDBJ whole genome shotgun (WGS) entry which is preliminary data.</text>
</comment>
<sequence>MRSIEFGPALLDGANYIGLPISGTITAAFGSAAIPQHAGGHTGVDIGAPAGTPVRAPAPGVVIDVRSGDPVFGNAVELAHPGGWRTLYAHLSRVDVLPGQPIRPGDGLGLCGSTGLSTGPHLHWGLARGHSPAIRGGGLADPLARIAAAPAWPEADRLLAAAAAAIFAGLQAAGALFNSGTEDDLAPYPPGSPQRDILAIQRAANPFLARWLPLIGTE</sequence>
<keyword evidence="1" id="KW-0732">Signal</keyword>
<feature type="domain" description="M23ase beta-sheet core" evidence="2">
    <location>
        <begin position="40"/>
        <end position="130"/>
    </location>
</feature>
<protein>
    <submittedName>
        <fullName evidence="3">Peptidase M23-like protein</fullName>
    </submittedName>
</protein>
<evidence type="ECO:0000313" key="4">
    <source>
        <dbReference type="Proteomes" id="UP000223071"/>
    </source>
</evidence>
<dbReference type="EMBL" id="PDJQ01000001">
    <property type="protein sequence ID" value="PFG73178.1"/>
    <property type="molecule type" value="Genomic_DNA"/>
</dbReference>
<dbReference type="GO" id="GO:0004222">
    <property type="term" value="F:metalloendopeptidase activity"/>
    <property type="evidence" value="ECO:0007669"/>
    <property type="project" value="TreeGrafter"/>
</dbReference>
<evidence type="ECO:0000259" key="2">
    <source>
        <dbReference type="Pfam" id="PF01551"/>
    </source>
</evidence>
<dbReference type="InterPro" id="IPR011055">
    <property type="entry name" value="Dup_hybrid_motif"/>
</dbReference>
<dbReference type="Pfam" id="PF01551">
    <property type="entry name" value="Peptidase_M23"/>
    <property type="match status" value="1"/>
</dbReference>
<dbReference type="Proteomes" id="UP000223071">
    <property type="component" value="Unassembled WGS sequence"/>
</dbReference>
<dbReference type="CDD" id="cd12797">
    <property type="entry name" value="M23_peptidase"/>
    <property type="match status" value="1"/>
</dbReference>
<keyword evidence="4" id="KW-1185">Reference proteome</keyword>
<organism evidence="3 4">
    <name type="scientific">Tepidiforma thermophila (strain KCTC 52669 / CGMCC 1.13589 / G233)</name>
    <dbReference type="NCBI Taxonomy" id="2761530"/>
    <lineage>
        <taxon>Bacteria</taxon>
        <taxon>Bacillati</taxon>
        <taxon>Chloroflexota</taxon>
        <taxon>Tepidiformia</taxon>
        <taxon>Tepidiformales</taxon>
        <taxon>Tepidiformaceae</taxon>
        <taxon>Tepidiforma</taxon>
    </lineage>
</organism>